<proteinExistence type="predicted"/>
<dbReference type="VEuPathDB" id="ToxoDB:EMH_0024930"/>
<sequence length="690" mass="75098">MLLLLLDGILETPTDPGSDGAEKDETVTEIEGGSTKDELLGPQQVVTSASPQVQMQHLIPLCSSISTEESSHTKKTDASANLSICRTEGVPCHSAATTKHQEEYQGVDSASPHALSPIDVSATRQSRGAKGGQLSVRAQVDGAPDCDLSSLGEKVGSKARTDGELQTNGKIVADLPGSQLYREQWSSPLTCSPEDLANRRRMVKQLILEAADRRIFLEDLKMWRQQYNQRAKLREVLNPYILKIQTLQQGYLKRCPCLYHQQQDQQEEEERQANLKLLDSLESSIWGAGDQSPTQTRSFSFQGAFSSEELQEFGSEEFGTLNHGDSASSGGLSLASAFRQTANTPVGRTFSKERYPSNRQQSLVSSSECCSLEREISRSSTGSENRRSSSSPVVKPPSHCSSLGSAPLLGSCEGQTPSSSPTRLRSPAVSRAERHQRGGSREESVSRGDLEVSVEERKKRMQQQAMEKAQRVKEDARVAFLVVFMKQLQPGTPALGIEMADRINLSHLNSKTLPKGKGWKTQGLLRMIDGIVTLVCKLPRGAGVASVLQPLLALASQTRAEDIDLAIHAELEGIRRALLRLPVGGSTDDEMGQTGDGQAVGLQRDGKRKSKDSSIGYAIAGTEEEDTKTISTDAAGPVRKATQEASLQDTRKSRPKPEKDKEGRASSRESMAQQKVPPIQSNSRDASERH</sequence>
<feature type="region of interest" description="Disordered" evidence="1">
    <location>
        <begin position="585"/>
        <end position="690"/>
    </location>
</feature>
<protein>
    <submittedName>
        <fullName evidence="2">WD domain, G-beta repeat-containing protein, putative</fullName>
    </submittedName>
</protein>
<feature type="compositionally biased region" description="Basic and acidic residues" evidence="1">
    <location>
        <begin position="649"/>
        <end position="667"/>
    </location>
</feature>
<name>U6KFR5_9EIME</name>
<reference evidence="2" key="1">
    <citation type="submission" date="2013-10" db="EMBL/GenBank/DDBJ databases">
        <title>Genomic analysis of the causative agents of coccidiosis in chickens.</title>
        <authorList>
            <person name="Reid A.J."/>
            <person name="Blake D."/>
            <person name="Billington K."/>
            <person name="Browne H."/>
            <person name="Dunn M."/>
            <person name="Hung S."/>
            <person name="Kawahara F."/>
            <person name="Miranda-Saavedra D."/>
            <person name="Mourier T."/>
            <person name="Nagra H."/>
            <person name="Otto T.D."/>
            <person name="Rawlings N."/>
            <person name="Sanchez A."/>
            <person name="Sanders M."/>
            <person name="Subramaniam C."/>
            <person name="Tay Y."/>
            <person name="Dear P."/>
            <person name="Doerig C."/>
            <person name="Gruber A."/>
            <person name="Parkinson J."/>
            <person name="Shirley M."/>
            <person name="Wan K.L."/>
            <person name="Berriman M."/>
            <person name="Tomley F."/>
            <person name="Pain A."/>
        </authorList>
    </citation>
    <scope>NUCLEOTIDE SEQUENCE [LARGE SCALE GENOMIC DNA]</scope>
    <source>
        <strain evidence="2">Houghton</strain>
    </source>
</reference>
<evidence type="ECO:0000313" key="2">
    <source>
        <dbReference type="EMBL" id="CDJ36794.1"/>
    </source>
</evidence>
<gene>
    <name evidence="2" type="ORF">EMH_0024930</name>
</gene>
<dbReference type="OrthoDB" id="346267at2759"/>
<dbReference type="EMBL" id="HG736893">
    <property type="protein sequence ID" value="CDJ36794.1"/>
    <property type="molecule type" value="Genomic_DNA"/>
</dbReference>
<dbReference type="GeneID" id="60403887"/>
<dbReference type="RefSeq" id="XP_037879082.1">
    <property type="nucleotide sequence ID" value="XM_038023228.1"/>
</dbReference>
<feature type="compositionally biased region" description="Low complexity" evidence="1">
    <location>
        <begin position="378"/>
        <end position="402"/>
    </location>
</feature>
<keyword evidence="3" id="KW-1185">Reference proteome</keyword>
<feature type="compositionally biased region" description="Low complexity" evidence="1">
    <location>
        <begin position="416"/>
        <end position="427"/>
    </location>
</feature>
<dbReference type="AlphaFoldDB" id="U6KFR5"/>
<feature type="compositionally biased region" description="Polar residues" evidence="1">
    <location>
        <begin position="668"/>
        <end position="684"/>
    </location>
</feature>
<reference evidence="2" key="2">
    <citation type="submission" date="2013-10" db="EMBL/GenBank/DDBJ databases">
        <authorList>
            <person name="Aslett M."/>
        </authorList>
    </citation>
    <scope>NUCLEOTIDE SEQUENCE [LARGE SCALE GENOMIC DNA]</scope>
    <source>
        <strain evidence="2">Houghton</strain>
    </source>
</reference>
<dbReference type="Proteomes" id="UP000030744">
    <property type="component" value="Unassembled WGS sequence"/>
</dbReference>
<evidence type="ECO:0000313" key="3">
    <source>
        <dbReference type="Proteomes" id="UP000030744"/>
    </source>
</evidence>
<accession>U6KFR5</accession>
<organism evidence="2 3">
    <name type="scientific">Eimeria mitis</name>
    <dbReference type="NCBI Taxonomy" id="44415"/>
    <lineage>
        <taxon>Eukaryota</taxon>
        <taxon>Sar</taxon>
        <taxon>Alveolata</taxon>
        <taxon>Apicomplexa</taxon>
        <taxon>Conoidasida</taxon>
        <taxon>Coccidia</taxon>
        <taxon>Eucoccidiorida</taxon>
        <taxon>Eimeriorina</taxon>
        <taxon>Eimeriidae</taxon>
        <taxon>Eimeria</taxon>
    </lineage>
</organism>
<evidence type="ECO:0000256" key="1">
    <source>
        <dbReference type="SAM" id="MobiDB-lite"/>
    </source>
</evidence>
<feature type="compositionally biased region" description="Basic and acidic residues" evidence="1">
    <location>
        <begin position="431"/>
        <end position="456"/>
    </location>
</feature>
<feature type="region of interest" description="Disordered" evidence="1">
    <location>
        <begin position="345"/>
        <end position="456"/>
    </location>
</feature>